<sequence>MLFVTAKAIQHSCPRLAEFAVEVAVYLGEVRGVPETATVHWFFSLVHFDRPLRRFFLLCPFNFPSLPVDLAATEEFVIEHETVFPILVETAYLAREQE</sequence>
<keyword evidence="2" id="KW-1185">Reference proteome</keyword>
<reference evidence="1 2" key="2">
    <citation type="submission" date="2018-11" db="EMBL/GenBank/DDBJ databases">
        <authorList>
            <consortium name="Pathogen Informatics"/>
        </authorList>
    </citation>
    <scope>NUCLEOTIDE SEQUENCE [LARGE SCALE GENOMIC DNA]</scope>
    <source>
        <strain evidence="1 2">NST_G2</strain>
    </source>
</reference>
<accession>A0A183SDU0</accession>
<dbReference type="Proteomes" id="UP000275846">
    <property type="component" value="Unassembled WGS sequence"/>
</dbReference>
<organism evidence="3">
    <name type="scientific">Schistocephalus solidus</name>
    <name type="common">Tapeworm</name>
    <dbReference type="NCBI Taxonomy" id="70667"/>
    <lineage>
        <taxon>Eukaryota</taxon>
        <taxon>Metazoa</taxon>
        <taxon>Spiralia</taxon>
        <taxon>Lophotrochozoa</taxon>
        <taxon>Platyhelminthes</taxon>
        <taxon>Cestoda</taxon>
        <taxon>Eucestoda</taxon>
        <taxon>Diphyllobothriidea</taxon>
        <taxon>Diphyllobothriidae</taxon>
        <taxon>Schistocephalus</taxon>
    </lineage>
</organism>
<protein>
    <submittedName>
        <fullName evidence="3">MULE domain-containing protein</fullName>
    </submittedName>
</protein>
<evidence type="ECO:0000313" key="1">
    <source>
        <dbReference type="EMBL" id="VDL88773.1"/>
    </source>
</evidence>
<dbReference type="AlphaFoldDB" id="A0A183SDU0"/>
<reference evidence="3" key="1">
    <citation type="submission" date="2016-06" db="UniProtKB">
        <authorList>
            <consortium name="WormBaseParasite"/>
        </authorList>
    </citation>
    <scope>IDENTIFICATION</scope>
</reference>
<gene>
    <name evidence="1" type="ORF">SSLN_LOCUS2388</name>
</gene>
<evidence type="ECO:0000313" key="3">
    <source>
        <dbReference type="WBParaSite" id="SSLN_0000245801-mRNA-1"/>
    </source>
</evidence>
<evidence type="ECO:0000313" key="2">
    <source>
        <dbReference type="Proteomes" id="UP000275846"/>
    </source>
</evidence>
<dbReference type="EMBL" id="UYSU01032238">
    <property type="protein sequence ID" value="VDL88773.1"/>
    <property type="molecule type" value="Genomic_DNA"/>
</dbReference>
<proteinExistence type="predicted"/>
<name>A0A183SDU0_SCHSO</name>
<dbReference type="WBParaSite" id="SSLN_0000245801-mRNA-1">
    <property type="protein sequence ID" value="SSLN_0000245801-mRNA-1"/>
    <property type="gene ID" value="SSLN_0000245801"/>
</dbReference>